<dbReference type="InterPro" id="IPR009339">
    <property type="entry name" value="DUF998"/>
</dbReference>
<proteinExistence type="predicted"/>
<dbReference type="AlphaFoldDB" id="A0A2S7UEF1"/>
<evidence type="ECO:0000313" key="2">
    <source>
        <dbReference type="EMBL" id="PQJ32663.1"/>
    </source>
</evidence>
<keyword evidence="1" id="KW-1133">Transmembrane helix</keyword>
<gene>
    <name evidence="2" type="ORF">BST92_12305</name>
</gene>
<keyword evidence="1" id="KW-0472">Membrane</keyword>
<name>A0A2S7UEF1_9FLAO</name>
<organism evidence="2 3">
    <name type="scientific">Nonlabens arenilitoris</name>
    <dbReference type="NCBI Taxonomy" id="1217969"/>
    <lineage>
        <taxon>Bacteria</taxon>
        <taxon>Pseudomonadati</taxon>
        <taxon>Bacteroidota</taxon>
        <taxon>Flavobacteriia</taxon>
        <taxon>Flavobacteriales</taxon>
        <taxon>Flavobacteriaceae</taxon>
        <taxon>Nonlabens</taxon>
    </lineage>
</organism>
<feature type="transmembrane region" description="Helical" evidence="1">
    <location>
        <begin position="78"/>
        <end position="100"/>
    </location>
</feature>
<dbReference type="Proteomes" id="UP000239747">
    <property type="component" value="Unassembled WGS sequence"/>
</dbReference>
<feature type="transmembrane region" description="Helical" evidence="1">
    <location>
        <begin position="106"/>
        <end position="123"/>
    </location>
</feature>
<dbReference type="EMBL" id="MTPW01000001">
    <property type="protein sequence ID" value="PQJ32663.1"/>
    <property type="molecule type" value="Genomic_DNA"/>
</dbReference>
<dbReference type="RefSeq" id="WP_105071731.1">
    <property type="nucleotide sequence ID" value="NZ_MTPW01000001.1"/>
</dbReference>
<evidence type="ECO:0008006" key="4">
    <source>
        <dbReference type="Google" id="ProtNLM"/>
    </source>
</evidence>
<keyword evidence="1" id="KW-0812">Transmembrane</keyword>
<accession>A0A2S7UEF1</accession>
<dbReference type="Pfam" id="PF06197">
    <property type="entry name" value="DUF998"/>
    <property type="match status" value="1"/>
</dbReference>
<sequence length="194" mass="21778">MKNNLITQAIYLPIYYFGTVIIGSLFAKNYSQVGQQVSELAINENKIAGIILTIGIFITGVSLVLFGIGLLIKFKKQFLISSFLITLFGISFLCGAIVSIGSPWHSLYGLPMSILLLPFASLYEMEKKKASKLTMNVAIIVTTIIFLYFWDLLAVKFVSFDYRGLTQRIFGMALFTWFSYSAYKLSKQEIGNNN</sequence>
<feature type="transmembrane region" description="Helical" evidence="1">
    <location>
        <begin position="47"/>
        <end position="71"/>
    </location>
</feature>
<reference evidence="2 3" key="1">
    <citation type="submission" date="2017-01" db="EMBL/GenBank/DDBJ databases">
        <title>Trade-off between light-utilization and light-protection in marine flavobacteria.</title>
        <authorList>
            <person name="Kumagai Y."/>
            <person name="Yoshizawa S."/>
            <person name="Kogure K."/>
            <person name="Iwasaki W."/>
        </authorList>
    </citation>
    <scope>NUCLEOTIDE SEQUENCE [LARGE SCALE GENOMIC DNA]</scope>
    <source>
        <strain evidence="2 3">KCTC 32109</strain>
    </source>
</reference>
<feature type="transmembrane region" description="Helical" evidence="1">
    <location>
        <begin position="9"/>
        <end position="27"/>
    </location>
</feature>
<keyword evidence="3" id="KW-1185">Reference proteome</keyword>
<comment type="caution">
    <text evidence="2">The sequence shown here is derived from an EMBL/GenBank/DDBJ whole genome shotgun (WGS) entry which is preliminary data.</text>
</comment>
<evidence type="ECO:0000313" key="3">
    <source>
        <dbReference type="Proteomes" id="UP000239747"/>
    </source>
</evidence>
<feature type="transmembrane region" description="Helical" evidence="1">
    <location>
        <begin position="165"/>
        <end position="183"/>
    </location>
</feature>
<evidence type="ECO:0000256" key="1">
    <source>
        <dbReference type="SAM" id="Phobius"/>
    </source>
</evidence>
<dbReference type="OrthoDB" id="7432790at2"/>
<protein>
    <recommendedName>
        <fullName evidence="4">DUF998 domain-containing protein</fullName>
    </recommendedName>
</protein>
<feature type="transmembrane region" description="Helical" evidence="1">
    <location>
        <begin position="135"/>
        <end position="153"/>
    </location>
</feature>